<proteinExistence type="inferred from homology"/>
<dbReference type="SUPFAM" id="SSF102705">
    <property type="entry name" value="NIF3 (NGG1p interacting factor 3)-like"/>
    <property type="match status" value="1"/>
</dbReference>
<reference evidence="3 4" key="1">
    <citation type="submission" date="2018-04" db="EMBL/GenBank/DDBJ databases">
        <title>Active sludge and wastewater microbial communities from Klosterneuburg, Austria.</title>
        <authorList>
            <person name="Wagner M."/>
        </authorList>
    </citation>
    <scope>NUCLEOTIDE SEQUENCE [LARGE SCALE GENOMIC DNA]</scope>
    <source>
        <strain evidence="3 4">Nm 57</strain>
    </source>
</reference>
<keyword evidence="2" id="KW-0479">Metal-binding</keyword>
<dbReference type="Gene3D" id="3.40.1390.30">
    <property type="entry name" value="NIF3 (NGG1p interacting factor 3)-like"/>
    <property type="match status" value="2"/>
</dbReference>
<dbReference type="EMBL" id="QICQ01000011">
    <property type="protein sequence ID" value="PXV81618.1"/>
    <property type="molecule type" value="Genomic_DNA"/>
</dbReference>
<dbReference type="InterPro" id="IPR002678">
    <property type="entry name" value="DUF34/NIF3"/>
</dbReference>
<dbReference type="InterPro" id="IPR036069">
    <property type="entry name" value="DUF34/NIF3_sf"/>
</dbReference>
<sequence>MNKKSIMHQNILENYLNDLLDVQQFRDYCPNGLQVEGRASIQTLVSGVTASQVLIQAALDLHADAIIVHHGYFWRGEDTCLRGIKRHRIATLIKHDINLYAYHLPLDAHADLGNNTLLGKKLGIKEEGRFGEQNIAAYGYFQKPASLDELDGLLSSVLGRKPLIIGNPLKPIRRIAWCTGAAQGYFEEAIRLGVDAFITGEISEQNVHTARESGTAFISAGHHATERYGIQALGDHIAQKFSIAHHFIDAENPV</sequence>
<gene>
    <name evidence="3" type="ORF">C8R14_11160</name>
</gene>
<evidence type="ECO:0000313" key="4">
    <source>
        <dbReference type="Proteomes" id="UP000247780"/>
    </source>
</evidence>
<keyword evidence="4" id="KW-1185">Reference proteome</keyword>
<dbReference type="Pfam" id="PF01784">
    <property type="entry name" value="DUF34_NIF3"/>
    <property type="match status" value="1"/>
</dbReference>
<name>A0ABX5M813_9PROT</name>
<dbReference type="NCBIfam" id="TIGR00486">
    <property type="entry name" value="YbgI_SA1388"/>
    <property type="match status" value="1"/>
</dbReference>
<dbReference type="PANTHER" id="PTHR13799">
    <property type="entry name" value="NGG1 INTERACTING FACTOR 3"/>
    <property type="match status" value="1"/>
</dbReference>
<protein>
    <submittedName>
        <fullName evidence="3">Dinuclear metal center YbgI/SA1388 family protein</fullName>
    </submittedName>
</protein>
<evidence type="ECO:0000313" key="3">
    <source>
        <dbReference type="EMBL" id="PXV81618.1"/>
    </source>
</evidence>
<comment type="caution">
    <text evidence="3">The sequence shown here is derived from an EMBL/GenBank/DDBJ whole genome shotgun (WGS) entry which is preliminary data.</text>
</comment>
<dbReference type="Proteomes" id="UP000247780">
    <property type="component" value="Unassembled WGS sequence"/>
</dbReference>
<organism evidence="3 4">
    <name type="scientific">Nitrosomonas eutropha</name>
    <dbReference type="NCBI Taxonomy" id="916"/>
    <lineage>
        <taxon>Bacteria</taxon>
        <taxon>Pseudomonadati</taxon>
        <taxon>Pseudomonadota</taxon>
        <taxon>Betaproteobacteria</taxon>
        <taxon>Nitrosomonadales</taxon>
        <taxon>Nitrosomonadaceae</taxon>
        <taxon>Nitrosomonas</taxon>
    </lineage>
</organism>
<evidence type="ECO:0000256" key="2">
    <source>
        <dbReference type="ARBA" id="ARBA00022723"/>
    </source>
</evidence>
<evidence type="ECO:0000256" key="1">
    <source>
        <dbReference type="ARBA" id="ARBA00006964"/>
    </source>
</evidence>
<comment type="similarity">
    <text evidence="1">Belongs to the GTP cyclohydrolase I type 2/NIF3 family.</text>
</comment>
<accession>A0ABX5M813</accession>
<dbReference type="PANTHER" id="PTHR13799:SF14">
    <property type="entry name" value="GTP CYCLOHYDROLASE 1 TYPE 2 HOMOLOG"/>
    <property type="match status" value="1"/>
</dbReference>